<evidence type="ECO:0000256" key="8">
    <source>
        <dbReference type="ARBA" id="ARBA00023049"/>
    </source>
</evidence>
<keyword evidence="5" id="KW-0479">Metal-binding</keyword>
<keyword evidence="4" id="KW-0645">Protease</keyword>
<dbReference type="GO" id="GO:0004222">
    <property type="term" value="F:metalloendopeptidase activity"/>
    <property type="evidence" value="ECO:0007669"/>
    <property type="project" value="UniProtKB-EC"/>
</dbReference>
<accession>R9NZH7</accession>
<evidence type="ECO:0000256" key="4">
    <source>
        <dbReference type="ARBA" id="ARBA00022670"/>
    </source>
</evidence>
<dbReference type="Pfam" id="PF00675">
    <property type="entry name" value="Peptidase_M16"/>
    <property type="match status" value="1"/>
</dbReference>
<evidence type="ECO:0000256" key="9">
    <source>
        <dbReference type="ARBA" id="ARBA00031018"/>
    </source>
</evidence>
<dbReference type="PANTHER" id="PTHR11851">
    <property type="entry name" value="METALLOPROTEASE"/>
    <property type="match status" value="1"/>
</dbReference>
<evidence type="ECO:0000256" key="1">
    <source>
        <dbReference type="ARBA" id="ARBA00001098"/>
    </source>
</evidence>
<dbReference type="EC" id="3.4.24.64" evidence="3"/>
<proteinExistence type="inferred from homology"/>
<evidence type="ECO:0000313" key="12">
    <source>
        <dbReference type="Proteomes" id="UP000014071"/>
    </source>
</evidence>
<gene>
    <name evidence="11" type="ORF">PHSY_001752</name>
</gene>
<evidence type="ECO:0000256" key="5">
    <source>
        <dbReference type="ARBA" id="ARBA00022723"/>
    </source>
</evidence>
<comment type="similarity">
    <text evidence="2">Belongs to the peptidase M16 family.</text>
</comment>
<dbReference type="Proteomes" id="UP000014071">
    <property type="component" value="Unassembled WGS sequence"/>
</dbReference>
<reference evidence="12" key="1">
    <citation type="journal article" date="2013" name="Genome Announc.">
        <title>Draft genome sequence of the basidiomycetous yeast-like fungus Pseudozyma hubeiensis SY62, which produces an abundant amount of the biosurfactant mannosylerythritol lipids.</title>
        <authorList>
            <person name="Konishi M."/>
            <person name="Hatada Y."/>
            <person name="Horiuchi J."/>
        </authorList>
    </citation>
    <scope>NUCLEOTIDE SEQUENCE [LARGE SCALE GENOMIC DNA]</scope>
    <source>
        <strain evidence="12">SY62</strain>
    </source>
</reference>
<dbReference type="RefSeq" id="XP_012187768.1">
    <property type="nucleotide sequence ID" value="XM_012332378.1"/>
</dbReference>
<sequence length="268" mass="28948">MVALSCTEFPHYQSDRSAALSGLLRNKLGKLFNFLARRDKLKVEMSSLQKARIQSRCPRNSDGCAFEMVQAGRSPMKSSKMVTQIPSLPACAYAKELRRNGSGLRWSATEITCGSRRRLAGSGLLFAKVWDCVVDSARIVQIIVDDDGLPVIMAARLFAQSSLRLARANKVPATAATFTLRNLATAVSRQPITQTTTLSNGLTVATESNPSAQTATVGVWIDAGSRAETDRTNGTAHFLEHMAFKGTYIASTQQHIASAVSLSLDGHS</sequence>
<feature type="domain" description="Peptidase M16 N-terminal" evidence="10">
    <location>
        <begin position="204"/>
        <end position="257"/>
    </location>
</feature>
<name>R9NZH7_PSEHS</name>
<dbReference type="InterPro" id="IPR011765">
    <property type="entry name" value="Pept_M16_N"/>
</dbReference>
<dbReference type="GO" id="GO:0006627">
    <property type="term" value="P:protein processing involved in protein targeting to mitochondrion"/>
    <property type="evidence" value="ECO:0007669"/>
    <property type="project" value="TreeGrafter"/>
</dbReference>
<evidence type="ECO:0000256" key="7">
    <source>
        <dbReference type="ARBA" id="ARBA00022833"/>
    </source>
</evidence>
<dbReference type="InterPro" id="IPR001431">
    <property type="entry name" value="Pept_M16_Zn_BS"/>
</dbReference>
<evidence type="ECO:0000313" key="11">
    <source>
        <dbReference type="EMBL" id="GAC94181.1"/>
    </source>
</evidence>
<comment type="catalytic activity">
    <reaction evidence="1">
        <text>Release of N-terminal transit peptides from precursor proteins imported into the mitochondrion, typically with Arg in position P2.</text>
        <dbReference type="EC" id="3.4.24.64"/>
    </reaction>
</comment>
<dbReference type="InterPro" id="IPR011249">
    <property type="entry name" value="Metalloenz_LuxS/M16"/>
</dbReference>
<dbReference type="eggNOG" id="KOG0960">
    <property type="taxonomic scope" value="Eukaryota"/>
</dbReference>
<organism evidence="11 12">
    <name type="scientific">Pseudozyma hubeiensis (strain SY62)</name>
    <name type="common">Yeast</name>
    <dbReference type="NCBI Taxonomy" id="1305764"/>
    <lineage>
        <taxon>Eukaryota</taxon>
        <taxon>Fungi</taxon>
        <taxon>Dikarya</taxon>
        <taxon>Basidiomycota</taxon>
        <taxon>Ustilaginomycotina</taxon>
        <taxon>Ustilaginomycetes</taxon>
        <taxon>Ustilaginales</taxon>
        <taxon>Ustilaginaceae</taxon>
        <taxon>Pseudozyma</taxon>
    </lineage>
</organism>
<keyword evidence="7" id="KW-0862">Zinc</keyword>
<evidence type="ECO:0000256" key="6">
    <source>
        <dbReference type="ARBA" id="ARBA00022801"/>
    </source>
</evidence>
<keyword evidence="8" id="KW-0482">Metalloprotease</keyword>
<evidence type="ECO:0000259" key="10">
    <source>
        <dbReference type="Pfam" id="PF00675"/>
    </source>
</evidence>
<dbReference type="STRING" id="1305764.R9NZH7"/>
<dbReference type="EMBL" id="DF238783">
    <property type="protein sequence ID" value="GAC94181.1"/>
    <property type="molecule type" value="Genomic_DNA"/>
</dbReference>
<dbReference type="InterPro" id="IPR050361">
    <property type="entry name" value="MPP/UQCRC_Complex"/>
</dbReference>
<dbReference type="PROSITE" id="PS00143">
    <property type="entry name" value="INSULINASE"/>
    <property type="match status" value="1"/>
</dbReference>
<dbReference type="AlphaFoldDB" id="R9NZH7"/>
<protein>
    <recommendedName>
        <fullName evidence="3">mitochondrial processing peptidase</fullName>
        <ecNumber evidence="3">3.4.24.64</ecNumber>
    </recommendedName>
    <alternativeName>
        <fullName evidence="9">Beta-MPP</fullName>
    </alternativeName>
</protein>
<dbReference type="OrthoDB" id="10251424at2759"/>
<dbReference type="PANTHER" id="PTHR11851:SF149">
    <property type="entry name" value="GH01077P"/>
    <property type="match status" value="1"/>
</dbReference>
<keyword evidence="6" id="KW-0378">Hydrolase</keyword>
<evidence type="ECO:0000256" key="2">
    <source>
        <dbReference type="ARBA" id="ARBA00007261"/>
    </source>
</evidence>
<dbReference type="GO" id="GO:0046872">
    <property type="term" value="F:metal ion binding"/>
    <property type="evidence" value="ECO:0007669"/>
    <property type="project" value="UniProtKB-KW"/>
</dbReference>
<dbReference type="GO" id="GO:0005739">
    <property type="term" value="C:mitochondrion"/>
    <property type="evidence" value="ECO:0007669"/>
    <property type="project" value="TreeGrafter"/>
</dbReference>
<dbReference type="HOGENOM" id="CLU_1038726_0_0_1"/>
<keyword evidence="12" id="KW-1185">Reference proteome</keyword>
<dbReference type="MEROPS" id="M16.003"/>
<dbReference type="SUPFAM" id="SSF63411">
    <property type="entry name" value="LuxS/MPP-like metallohydrolase"/>
    <property type="match status" value="1"/>
</dbReference>
<dbReference type="Gene3D" id="3.30.830.10">
    <property type="entry name" value="Metalloenzyme, LuxS/M16 peptidase-like"/>
    <property type="match status" value="1"/>
</dbReference>
<dbReference type="GeneID" id="24107047"/>
<evidence type="ECO:0000256" key="3">
    <source>
        <dbReference type="ARBA" id="ARBA00012299"/>
    </source>
</evidence>